<sequence>MKTYSNILFQGKLGNCLKRDNGEHDSIRREVETVDDPFVVKLSLGIRYPLSRPFVVELNLCCLEWHDILCRGVEIAGGPFVVKLSLDLDIIHCEVEIQVLYVVGGHDSLRREVETVDDPFIVKFSFELDIFRREVEIYSRANCVVEFNILRREVEIDSD</sequence>
<dbReference type="AlphaFoldDB" id="A0A6A2X4R3"/>
<proteinExistence type="predicted"/>
<dbReference type="EMBL" id="VEPZ02001519">
    <property type="protein sequence ID" value="KAE8669798.1"/>
    <property type="molecule type" value="Genomic_DNA"/>
</dbReference>
<keyword evidence="2" id="KW-1185">Reference proteome</keyword>
<protein>
    <submittedName>
        <fullName evidence="1">Uncharacterized protein</fullName>
    </submittedName>
</protein>
<reference evidence="1" key="1">
    <citation type="submission" date="2019-09" db="EMBL/GenBank/DDBJ databases">
        <title>Draft genome information of white flower Hibiscus syriacus.</title>
        <authorList>
            <person name="Kim Y.-M."/>
        </authorList>
    </citation>
    <scope>NUCLEOTIDE SEQUENCE [LARGE SCALE GENOMIC DNA]</scope>
    <source>
        <strain evidence="1">YM2019G1</strain>
    </source>
</reference>
<evidence type="ECO:0000313" key="2">
    <source>
        <dbReference type="Proteomes" id="UP000436088"/>
    </source>
</evidence>
<dbReference type="Proteomes" id="UP000436088">
    <property type="component" value="Unassembled WGS sequence"/>
</dbReference>
<name>A0A6A2X4R3_HIBSY</name>
<gene>
    <name evidence="1" type="ORF">F3Y22_tig00112217pilonHSYRG00184</name>
</gene>
<accession>A0A6A2X4R3</accession>
<evidence type="ECO:0000313" key="1">
    <source>
        <dbReference type="EMBL" id="KAE8669798.1"/>
    </source>
</evidence>
<organism evidence="1 2">
    <name type="scientific">Hibiscus syriacus</name>
    <name type="common">Rose of Sharon</name>
    <dbReference type="NCBI Taxonomy" id="106335"/>
    <lineage>
        <taxon>Eukaryota</taxon>
        <taxon>Viridiplantae</taxon>
        <taxon>Streptophyta</taxon>
        <taxon>Embryophyta</taxon>
        <taxon>Tracheophyta</taxon>
        <taxon>Spermatophyta</taxon>
        <taxon>Magnoliopsida</taxon>
        <taxon>eudicotyledons</taxon>
        <taxon>Gunneridae</taxon>
        <taxon>Pentapetalae</taxon>
        <taxon>rosids</taxon>
        <taxon>malvids</taxon>
        <taxon>Malvales</taxon>
        <taxon>Malvaceae</taxon>
        <taxon>Malvoideae</taxon>
        <taxon>Hibiscus</taxon>
    </lineage>
</organism>
<comment type="caution">
    <text evidence="1">The sequence shown here is derived from an EMBL/GenBank/DDBJ whole genome shotgun (WGS) entry which is preliminary data.</text>
</comment>